<protein>
    <submittedName>
        <fullName evidence="3">DUF1003 domain-containing protein</fullName>
    </submittedName>
</protein>
<dbReference type="Proteomes" id="UP001623661">
    <property type="component" value="Unassembled WGS sequence"/>
</dbReference>
<keyword evidence="2" id="KW-0472">Membrane</keyword>
<evidence type="ECO:0000256" key="1">
    <source>
        <dbReference type="SAM" id="Coils"/>
    </source>
</evidence>
<dbReference type="PANTHER" id="PTHR41386:SF1">
    <property type="entry name" value="MEMBRANE PROTEIN"/>
    <property type="match status" value="1"/>
</dbReference>
<sequence length="192" mass="21913">MENSNQYAYDNKEDLVKKILDNDTDLAHCQIDEELIHELLSGKISKNINNIHDENLSLGQRTADKIATFGGSWTFIISFGVVLFLWIVINTIILFSHPFDPYPFVFLNLVLSCLAAIQAPIIMMSQNRQSEKDRLTANNDYLVNLKSELIIEDLHYKIDEVMEAKTEIASLKEEIKELKAANSEILSLLKNK</sequence>
<dbReference type="EMBL" id="JBJHZY010000002">
    <property type="protein sequence ID" value="MFL0268677.1"/>
    <property type="molecule type" value="Genomic_DNA"/>
</dbReference>
<feature type="transmembrane region" description="Helical" evidence="2">
    <location>
        <begin position="102"/>
        <end position="124"/>
    </location>
</feature>
<accession>A0ABW8TSW5</accession>
<proteinExistence type="predicted"/>
<evidence type="ECO:0000313" key="4">
    <source>
        <dbReference type="Proteomes" id="UP001623661"/>
    </source>
</evidence>
<feature type="coiled-coil region" evidence="1">
    <location>
        <begin position="161"/>
        <end position="191"/>
    </location>
</feature>
<dbReference type="InterPro" id="IPR010406">
    <property type="entry name" value="DUF1003"/>
</dbReference>
<reference evidence="3 4" key="1">
    <citation type="submission" date="2024-11" db="EMBL/GenBank/DDBJ databases">
        <authorList>
            <person name="Heng Y.C."/>
            <person name="Lim A.C.H."/>
            <person name="Lee J.K.Y."/>
            <person name="Kittelmann S."/>
        </authorList>
    </citation>
    <scope>NUCLEOTIDE SEQUENCE [LARGE SCALE GENOMIC DNA]</scope>
    <source>
        <strain evidence="3 4">WILCCON 0202</strain>
    </source>
</reference>
<keyword evidence="2" id="KW-1133">Transmembrane helix</keyword>
<evidence type="ECO:0000256" key="2">
    <source>
        <dbReference type="SAM" id="Phobius"/>
    </source>
</evidence>
<organism evidence="3 4">
    <name type="scientific">Candidatus Clostridium radicumherbarum</name>
    <dbReference type="NCBI Taxonomy" id="3381662"/>
    <lineage>
        <taxon>Bacteria</taxon>
        <taxon>Bacillati</taxon>
        <taxon>Bacillota</taxon>
        <taxon>Clostridia</taxon>
        <taxon>Eubacteriales</taxon>
        <taxon>Clostridiaceae</taxon>
        <taxon>Clostridium</taxon>
    </lineage>
</organism>
<feature type="transmembrane region" description="Helical" evidence="2">
    <location>
        <begin position="75"/>
        <end position="96"/>
    </location>
</feature>
<keyword evidence="2" id="KW-0812">Transmembrane</keyword>
<dbReference type="Pfam" id="PF06210">
    <property type="entry name" value="DUF1003"/>
    <property type="match status" value="1"/>
</dbReference>
<name>A0ABW8TSW5_9CLOT</name>
<keyword evidence="1" id="KW-0175">Coiled coil</keyword>
<evidence type="ECO:0000313" key="3">
    <source>
        <dbReference type="EMBL" id="MFL0268677.1"/>
    </source>
</evidence>
<comment type="caution">
    <text evidence="3">The sequence shown here is derived from an EMBL/GenBank/DDBJ whole genome shotgun (WGS) entry which is preliminary data.</text>
</comment>
<gene>
    <name evidence="3" type="ORF">ACJDUH_11300</name>
</gene>
<dbReference type="RefSeq" id="WP_406765303.1">
    <property type="nucleotide sequence ID" value="NZ_JBJHZY010000002.1"/>
</dbReference>
<dbReference type="PANTHER" id="PTHR41386">
    <property type="entry name" value="INTEGRAL MEMBRANE PROTEIN-RELATED"/>
    <property type="match status" value="1"/>
</dbReference>
<keyword evidence="4" id="KW-1185">Reference proteome</keyword>